<dbReference type="SUPFAM" id="SSF52540">
    <property type="entry name" value="P-loop containing nucleoside triphosphate hydrolases"/>
    <property type="match status" value="1"/>
</dbReference>
<evidence type="ECO:0000259" key="11">
    <source>
        <dbReference type="Pfam" id="PF23598"/>
    </source>
</evidence>
<feature type="domain" description="Disease resistance R13L4/SHOC-2-like LRR" evidence="11">
    <location>
        <begin position="1181"/>
        <end position="1316"/>
    </location>
</feature>
<evidence type="ECO:0000256" key="6">
    <source>
        <dbReference type="ARBA" id="ARBA00022840"/>
    </source>
</evidence>
<dbReference type="InterPro" id="IPR042197">
    <property type="entry name" value="Apaf_helical"/>
</dbReference>
<keyword evidence="2" id="KW-0433">Leucine-rich repeat</keyword>
<dbReference type="Pfam" id="PF00931">
    <property type="entry name" value="NB-ARC"/>
    <property type="match status" value="1"/>
</dbReference>
<keyword evidence="6" id="KW-0067">ATP-binding</keyword>
<dbReference type="Gene3D" id="1.20.5.4130">
    <property type="match status" value="1"/>
</dbReference>
<dbReference type="InterPro" id="IPR027417">
    <property type="entry name" value="P-loop_NTPase"/>
</dbReference>
<dbReference type="InterPro" id="IPR058922">
    <property type="entry name" value="WHD_DRP"/>
</dbReference>
<keyword evidence="5" id="KW-0611">Plant defense</keyword>
<dbReference type="PaxDb" id="4513-MLOC_64418.1"/>
<dbReference type="InterPro" id="IPR055414">
    <property type="entry name" value="LRR_R13L4/SHOC2-like"/>
</dbReference>
<dbReference type="eggNOG" id="KOG4658">
    <property type="taxonomic scope" value="Eukaryota"/>
</dbReference>
<keyword evidence="3" id="KW-0677">Repeat</keyword>
<name>A0A287MHY1_HORVV</name>
<evidence type="ECO:0000256" key="5">
    <source>
        <dbReference type="ARBA" id="ARBA00022821"/>
    </source>
</evidence>
<dbReference type="SMR" id="A0A287MHY1"/>
<keyword evidence="7" id="KW-0175">Coiled coil</keyword>
<feature type="domain" description="R13L1/DRL21-like LRR repeat region" evidence="12">
    <location>
        <begin position="951"/>
        <end position="1070"/>
    </location>
</feature>
<proteinExistence type="inferred from homology"/>
<dbReference type="KEGG" id="hvg:123445411"/>
<dbReference type="InterPro" id="IPR032675">
    <property type="entry name" value="LRR_dom_sf"/>
</dbReference>
<dbReference type="GO" id="GO:0051707">
    <property type="term" value="P:response to other organism"/>
    <property type="evidence" value="ECO:0007669"/>
    <property type="project" value="UniProtKB-ARBA"/>
</dbReference>
<dbReference type="OMA" id="IMKSING"/>
<dbReference type="RefSeq" id="XP_044978332.1">
    <property type="nucleotide sequence ID" value="XM_045122397.1"/>
</dbReference>
<dbReference type="GO" id="GO:0043531">
    <property type="term" value="F:ADP binding"/>
    <property type="evidence" value="ECO:0007669"/>
    <property type="project" value="InterPro"/>
</dbReference>
<dbReference type="GO" id="GO:0006952">
    <property type="term" value="P:defense response"/>
    <property type="evidence" value="ECO:0007669"/>
    <property type="project" value="UniProtKB-KW"/>
</dbReference>
<evidence type="ECO:0000313" key="14">
    <source>
        <dbReference type="Proteomes" id="UP000011116"/>
    </source>
</evidence>
<feature type="domain" description="NB-ARC" evidence="8">
    <location>
        <begin position="174"/>
        <end position="356"/>
    </location>
</feature>
<dbReference type="InterPro" id="IPR003591">
    <property type="entry name" value="Leu-rich_rpt_typical-subtyp"/>
</dbReference>
<dbReference type="Pfam" id="PF23559">
    <property type="entry name" value="WHD_DRP"/>
    <property type="match status" value="1"/>
</dbReference>
<feature type="domain" description="Disease resistance N-terminal" evidence="9">
    <location>
        <begin position="16"/>
        <end position="102"/>
    </location>
</feature>
<dbReference type="FunFam" id="3.40.50.300:FF:001091">
    <property type="entry name" value="Probable disease resistance protein At1g61300"/>
    <property type="match status" value="1"/>
</dbReference>
<dbReference type="EnsemblPlants" id="HORVU.MOREX.r3.3HG0316240.1">
    <property type="protein sequence ID" value="HORVU.MOREX.r3.3HG0316240.1"/>
    <property type="gene ID" value="HORVU.MOREX.r3.3HG0316240"/>
</dbReference>
<keyword evidence="4" id="KW-0547">Nucleotide-binding</keyword>
<evidence type="ECO:0000256" key="7">
    <source>
        <dbReference type="ARBA" id="ARBA00023054"/>
    </source>
</evidence>
<evidence type="ECO:0000256" key="3">
    <source>
        <dbReference type="ARBA" id="ARBA00022737"/>
    </source>
</evidence>
<dbReference type="Gramene" id="HORVU.MOREX.r2.3HG0264040.1">
    <property type="protein sequence ID" value="HORVU.MOREX.r2.3HG0264040.1"/>
    <property type="gene ID" value="HORVU.MOREX.r2.3HG0264040"/>
</dbReference>
<evidence type="ECO:0000313" key="13">
    <source>
        <dbReference type="EnsemblPlants" id="HORVU.MOREX.r3.3HG0316240.1"/>
    </source>
</evidence>
<dbReference type="Pfam" id="PF25019">
    <property type="entry name" value="LRR_R13L1-DRL21"/>
    <property type="match status" value="1"/>
</dbReference>
<dbReference type="PRINTS" id="PR00364">
    <property type="entry name" value="DISEASERSIST"/>
</dbReference>
<dbReference type="SMART" id="SM00369">
    <property type="entry name" value="LRR_TYP"/>
    <property type="match status" value="7"/>
</dbReference>
<comment type="similarity">
    <text evidence="1">Belongs to the disease resistance NB-LRR family.</text>
</comment>
<evidence type="ECO:0000259" key="12">
    <source>
        <dbReference type="Pfam" id="PF25019"/>
    </source>
</evidence>
<dbReference type="GeneID" id="123445411"/>
<dbReference type="RefSeq" id="XP_044978333.1">
    <property type="nucleotide sequence ID" value="XM_045122398.1"/>
</dbReference>
<dbReference type="OrthoDB" id="674488at2759"/>
<dbReference type="Pfam" id="PF18052">
    <property type="entry name" value="Rx_N"/>
    <property type="match status" value="1"/>
</dbReference>
<accession>A0A287MHY1</accession>
<keyword evidence="14" id="KW-1185">Reference proteome</keyword>
<dbReference type="InterPro" id="IPR056789">
    <property type="entry name" value="LRR_R13L1-DRL21"/>
</dbReference>
<protein>
    <submittedName>
        <fullName evidence="13">Uncharacterized protein</fullName>
    </submittedName>
</protein>
<dbReference type="Gene3D" id="3.40.50.300">
    <property type="entry name" value="P-loop containing nucleotide triphosphate hydrolases"/>
    <property type="match status" value="1"/>
</dbReference>
<feature type="domain" description="Disease resistance R13L4/SHOC-2-like LRR" evidence="11">
    <location>
        <begin position="558"/>
        <end position="689"/>
    </location>
</feature>
<evidence type="ECO:0000259" key="10">
    <source>
        <dbReference type="Pfam" id="PF23559"/>
    </source>
</evidence>
<evidence type="ECO:0000256" key="2">
    <source>
        <dbReference type="ARBA" id="ARBA00022614"/>
    </source>
</evidence>
<feature type="domain" description="Disease resistance protein winged helix" evidence="10">
    <location>
        <begin position="442"/>
        <end position="512"/>
    </location>
</feature>
<dbReference type="GO" id="GO:0005524">
    <property type="term" value="F:ATP binding"/>
    <property type="evidence" value="ECO:0007669"/>
    <property type="project" value="UniProtKB-KW"/>
</dbReference>
<dbReference type="PANTHER" id="PTHR36766:SF40">
    <property type="entry name" value="DISEASE RESISTANCE PROTEIN RGA3"/>
    <property type="match status" value="1"/>
</dbReference>
<dbReference type="GO" id="GO:0035556">
    <property type="term" value="P:intracellular signal transduction"/>
    <property type="evidence" value="ECO:0000318"/>
    <property type="project" value="GO_Central"/>
</dbReference>
<gene>
    <name evidence="13" type="primary">LOC123445411</name>
</gene>
<evidence type="ECO:0000256" key="1">
    <source>
        <dbReference type="ARBA" id="ARBA00008894"/>
    </source>
</evidence>
<dbReference type="Gramene" id="HORVU.MOREX.r3.3HG0316240.1">
    <property type="protein sequence ID" value="HORVU.MOREX.r3.3HG0316240.1"/>
    <property type="gene ID" value="HORVU.MOREX.r3.3HG0316240"/>
</dbReference>
<evidence type="ECO:0000259" key="8">
    <source>
        <dbReference type="Pfam" id="PF00931"/>
    </source>
</evidence>
<reference evidence="13" key="2">
    <citation type="submission" date="2020-10" db="EMBL/GenBank/DDBJ databases">
        <authorList>
            <person name="Scholz U."/>
            <person name="Mascher M."/>
            <person name="Fiebig A."/>
        </authorList>
    </citation>
    <scope>NUCLEOTIDE SEQUENCE [LARGE SCALE GENOMIC DNA]</scope>
    <source>
        <strain evidence="13">cv. Morex</strain>
    </source>
</reference>
<dbReference type="PANTHER" id="PTHR36766">
    <property type="entry name" value="PLANT BROAD-SPECTRUM MILDEW RESISTANCE PROTEIN RPW8"/>
    <property type="match status" value="1"/>
</dbReference>
<dbReference type="InterPro" id="IPR041118">
    <property type="entry name" value="Rx_N"/>
</dbReference>
<organism evidence="13 14">
    <name type="scientific">Hordeum vulgare subsp. vulgare</name>
    <name type="common">Domesticated barley</name>
    <dbReference type="NCBI Taxonomy" id="112509"/>
    <lineage>
        <taxon>Eukaryota</taxon>
        <taxon>Viridiplantae</taxon>
        <taxon>Streptophyta</taxon>
        <taxon>Embryophyta</taxon>
        <taxon>Tracheophyta</taxon>
        <taxon>Spermatophyta</taxon>
        <taxon>Magnoliopsida</taxon>
        <taxon>Liliopsida</taxon>
        <taxon>Poales</taxon>
        <taxon>Poaceae</taxon>
        <taxon>BOP clade</taxon>
        <taxon>Pooideae</taxon>
        <taxon>Triticodae</taxon>
        <taxon>Triticeae</taxon>
        <taxon>Hordeinae</taxon>
        <taxon>Hordeum</taxon>
    </lineage>
</organism>
<dbReference type="Gene3D" id="3.80.10.10">
    <property type="entry name" value="Ribonuclease Inhibitor"/>
    <property type="match status" value="4"/>
</dbReference>
<dbReference type="Gene3D" id="1.10.8.430">
    <property type="entry name" value="Helical domain of apoptotic protease-activating factors"/>
    <property type="match status" value="1"/>
</dbReference>
<reference evidence="14" key="1">
    <citation type="journal article" date="2012" name="Nature">
        <title>A physical, genetic and functional sequence assembly of the barley genome.</title>
        <authorList>
            <consortium name="The International Barley Genome Sequencing Consortium"/>
            <person name="Mayer K.F."/>
            <person name="Waugh R."/>
            <person name="Brown J.W."/>
            <person name="Schulman A."/>
            <person name="Langridge P."/>
            <person name="Platzer M."/>
            <person name="Fincher G.B."/>
            <person name="Muehlbauer G.J."/>
            <person name="Sato K."/>
            <person name="Close T.J."/>
            <person name="Wise R.P."/>
            <person name="Stein N."/>
        </authorList>
    </citation>
    <scope>NUCLEOTIDE SEQUENCE [LARGE SCALE GENOMIC DNA]</scope>
    <source>
        <strain evidence="14">cv. Morex</strain>
    </source>
</reference>
<feature type="domain" description="Disease resistance R13L4/SHOC-2-like LRR" evidence="11">
    <location>
        <begin position="754"/>
        <end position="857"/>
    </location>
</feature>
<dbReference type="Pfam" id="PF23598">
    <property type="entry name" value="LRR_14"/>
    <property type="match status" value="3"/>
</dbReference>
<evidence type="ECO:0000256" key="4">
    <source>
        <dbReference type="ARBA" id="ARBA00022741"/>
    </source>
</evidence>
<dbReference type="SUPFAM" id="SSF52058">
    <property type="entry name" value="L domain-like"/>
    <property type="match status" value="2"/>
</dbReference>
<evidence type="ECO:0000259" key="9">
    <source>
        <dbReference type="Pfam" id="PF18052"/>
    </source>
</evidence>
<dbReference type="Proteomes" id="UP000011116">
    <property type="component" value="Chromosome 3H"/>
</dbReference>
<reference evidence="13" key="3">
    <citation type="submission" date="2022-01" db="UniProtKB">
        <authorList>
            <consortium name="EnsemblPlants"/>
        </authorList>
    </citation>
    <scope>IDENTIFICATION</scope>
    <source>
        <strain evidence="13">subsp. vulgare</strain>
    </source>
</reference>
<sequence>MAEIAGILASAVGSRIAGKLGELATEEATLQWQFKEDVEDMAEKMKDLEAVLRDADERSRRGGSDGQVVGRWLTKFKSLAYDVEDVLDELETADLIKESQSALKLFFSGNNQLLQRMTIAHNMKNIREETDKLEKLGHKLNLLPHEALTERSRSNETFAAITNEGMKTGMVGRETEKEKIISLLFKSEGAEDISIIPIVGLGGLGKTTLVQSVIGDKRAGVFDIQAWVHVSKEFDLPKIGRAIIKSINISVNLNDCNMHVLQENLSKELAGRRYLIVLDDLWEEDGKKLEDLKEMLQHGSSGSRIIVTTRNQRVVDKLHTGFLANQRKICPVAESDQINLGILSRDDCWKMMKQRALGPDDDQTGLEKIGMQIVDKCGGLPLVVNALGQVMSEIRTVKAWEDIRDTKIDLGSTDQNETLECLMLSYYYMKLDFKMCFTYLAVFPKGYIMNSDHLIQQWKALGYIHGTNDGQRCINYLLGMSFLHISGFSLVRHLNDMASQDLSMHDLVHDLASVIIANESLVLDCTDQRKWKKTRYCRHAQLINYQNKCKAFKDLPSKIRSLHFRDSEKVQLHAKVFSQSKYVRVLDLSGCSVEGQPTPSSIVLPSSIHQLKLLRYLNLTGLPITSLPNSFRRLRNMQTLIFSNCSLQTLPENISGFNKLCYLDISSNMNLSRLPSSLGKLSELSFLNLSGCFTLQELPESICELENLQHLDMSKCCALQSLPDKFGSLHKLIFLNLSYCYHLARLPNDISLECLEHLNLSGCHALETLPKYVGNLQKLRILNLSDCYKLTMLPESFCQLRYLKHLNLSDCHGLKQLPDCIGNLDELESLNLTSCAKLQQLPESTGKMTKLKHLNLSYCIMLRNLPSSLGCLELHVLEITGGTPLSDLPDSFGDMTTLTQLVVLAGHHKLIRKAREMQRRLNLSPRGRLDIQEIDTGCRNIMDTAPLSCCELDVGNLAHVRQPKDVDTAKLHDRMDLRLLSLKWKFEGTKLPELNTIAAGKSVLERLTPPRTLEHLILSGYMSKEFPNWMSCISSSLPFLTYLMLSNLGRCDVLPPIGLLPNLRCLYMVNIPNIRKIGKEFYGEGKPCLKLRCIQLEKMDNLVEWWTTQSGEDNDEFLIPNLHKLDLLDCPRLKFMPYPPRSIEWMLENSDEVLPERGFGRLMSSTLPYGMGMINCNFSQDKWKRLQHFPSLDSLELTSSNFRGAFPNAIRCLTSLRELTMTSMNDLETLPEWLGDLVSLECFSIKDCSRVTLLPESMKNLTALKILGLHRCQGLNTLPDWLGHLTSLEHMQIEDCCSLSTRLPESMMNLTALRLLLLKGLERLEILPEWLGQLVSLRDMYFSRSPKVTSFPESLQNLTALLELQIWNCPRLIRRCQGEDAYKISHIPTVLLNGKRFRGGIGEHGLGLSCLTTPSRPENSFVLDRFTHHGKSRG</sequence>
<dbReference type="InterPro" id="IPR002182">
    <property type="entry name" value="NB-ARC"/>
</dbReference>
<dbReference type="SUPFAM" id="SSF52047">
    <property type="entry name" value="RNI-like"/>
    <property type="match status" value="1"/>
</dbReference>